<dbReference type="Proteomes" id="UP000027222">
    <property type="component" value="Unassembled WGS sequence"/>
</dbReference>
<keyword evidence="6" id="KW-1185">Reference proteome</keyword>
<dbReference type="Pfam" id="PF00385">
    <property type="entry name" value="Chromo"/>
    <property type="match status" value="1"/>
</dbReference>
<reference evidence="6" key="1">
    <citation type="journal article" date="2014" name="Proc. Natl. Acad. Sci. U.S.A.">
        <title>Extensive sampling of basidiomycete genomes demonstrates inadequacy of the white-rot/brown-rot paradigm for wood decay fungi.</title>
        <authorList>
            <person name="Riley R."/>
            <person name="Salamov A.A."/>
            <person name="Brown D.W."/>
            <person name="Nagy L.G."/>
            <person name="Floudas D."/>
            <person name="Held B.W."/>
            <person name="Levasseur A."/>
            <person name="Lombard V."/>
            <person name="Morin E."/>
            <person name="Otillar R."/>
            <person name="Lindquist E.A."/>
            <person name="Sun H."/>
            <person name="LaButti K.M."/>
            <person name="Schmutz J."/>
            <person name="Jabbour D."/>
            <person name="Luo H."/>
            <person name="Baker S.E."/>
            <person name="Pisabarro A.G."/>
            <person name="Walton J.D."/>
            <person name="Blanchette R.A."/>
            <person name="Henrissat B."/>
            <person name="Martin F."/>
            <person name="Cullen D."/>
            <person name="Hibbett D.S."/>
            <person name="Grigoriev I.V."/>
        </authorList>
    </citation>
    <scope>NUCLEOTIDE SEQUENCE [LARGE SCALE GENOMIC DNA]</scope>
    <source>
        <strain evidence="6">CBS 339.88</strain>
    </source>
</reference>
<dbReference type="InterPro" id="IPR023780">
    <property type="entry name" value="Chromo_domain"/>
</dbReference>
<dbReference type="GO" id="GO:0006338">
    <property type="term" value="P:chromatin remodeling"/>
    <property type="evidence" value="ECO:0007669"/>
    <property type="project" value="UniProtKB-ARBA"/>
</dbReference>
<feature type="region of interest" description="Disordered" evidence="3">
    <location>
        <begin position="343"/>
        <end position="365"/>
    </location>
</feature>
<feature type="domain" description="Chromo" evidence="4">
    <location>
        <begin position="40"/>
        <end position="105"/>
    </location>
</feature>
<dbReference type="AlphaFoldDB" id="A0A067TPQ9"/>
<dbReference type="InterPro" id="IPR016197">
    <property type="entry name" value="Chromo-like_dom_sf"/>
</dbReference>
<accession>A0A067TPQ9</accession>
<feature type="compositionally biased region" description="Basic residues" evidence="3">
    <location>
        <begin position="1"/>
        <end position="11"/>
    </location>
</feature>
<proteinExistence type="predicted"/>
<feature type="region of interest" description="Disordered" evidence="3">
    <location>
        <begin position="136"/>
        <end position="322"/>
    </location>
</feature>
<dbReference type="SUPFAM" id="SSF54160">
    <property type="entry name" value="Chromo domain-like"/>
    <property type="match status" value="1"/>
</dbReference>
<feature type="region of interest" description="Disordered" evidence="3">
    <location>
        <begin position="1"/>
        <end position="23"/>
    </location>
</feature>
<feature type="compositionally biased region" description="Basic residues" evidence="3">
    <location>
        <begin position="47"/>
        <end position="57"/>
    </location>
</feature>
<dbReference type="GO" id="GO:0005634">
    <property type="term" value="C:nucleus"/>
    <property type="evidence" value="ECO:0007669"/>
    <property type="project" value="UniProtKB-SubCell"/>
</dbReference>
<dbReference type="InterPro" id="IPR000953">
    <property type="entry name" value="Chromo/chromo_shadow_dom"/>
</dbReference>
<protein>
    <recommendedName>
        <fullName evidence="4">Chromo domain-containing protein</fullName>
    </recommendedName>
</protein>
<evidence type="ECO:0000313" key="6">
    <source>
        <dbReference type="Proteomes" id="UP000027222"/>
    </source>
</evidence>
<feature type="compositionally biased region" description="Basic and acidic residues" evidence="3">
    <location>
        <begin position="136"/>
        <end position="147"/>
    </location>
</feature>
<organism evidence="5 6">
    <name type="scientific">Galerina marginata (strain CBS 339.88)</name>
    <dbReference type="NCBI Taxonomy" id="685588"/>
    <lineage>
        <taxon>Eukaryota</taxon>
        <taxon>Fungi</taxon>
        <taxon>Dikarya</taxon>
        <taxon>Basidiomycota</taxon>
        <taxon>Agaricomycotina</taxon>
        <taxon>Agaricomycetes</taxon>
        <taxon>Agaricomycetidae</taxon>
        <taxon>Agaricales</taxon>
        <taxon>Agaricineae</taxon>
        <taxon>Strophariaceae</taxon>
        <taxon>Galerina</taxon>
    </lineage>
</organism>
<dbReference type="InterPro" id="IPR023779">
    <property type="entry name" value="Chromodomain_CS"/>
</dbReference>
<comment type="subcellular location">
    <subcellularLocation>
        <location evidence="1">Nucleus</location>
    </subcellularLocation>
</comment>
<evidence type="ECO:0000256" key="3">
    <source>
        <dbReference type="SAM" id="MobiDB-lite"/>
    </source>
</evidence>
<evidence type="ECO:0000259" key="4">
    <source>
        <dbReference type="PROSITE" id="PS50013"/>
    </source>
</evidence>
<dbReference type="HOGENOM" id="CLU_012918_0_0_1"/>
<sequence>MGKSKKGKKSKRSEEEEDPETFHVEVITEARVVATDNSDDEIEFPRDKKKKKERKKVPAKWEYLVKWAGYESDSNSWEPEGNLSGCTRLLQSFWKHVGTDNDDYAIGYVAKAKKEWIQSEKDYFSREFKNIQAELKRQEKQEKEEKRRLKKAKKAKQASSHEAQEPTLVPEQAKVVPERQESLPGSTHELDAAVSSEDDQPLQHSLRVSKRKRRISSSSEEEPLQAFQSRPTKIRKTSNEPIVEPPPPASPTSLFSEPPSEPPSSPEVALIKKVPQRSPAIPHVNKDTPIITPSIPPIKMTSRSSNAQGKIAHMPPSTVPSGGISTKMRLAQGALDPTLPKAVGAVKPSPKPLPPVRSASGSYPNNSLKNIKIPKHPLPISTPNGSAGSPIANETTAPFLNSPSAQSPQLIFGPFGSKAKLGSTSSISFAEPNAPHHRPYAQDNTASPAMVSQAAADAFLQEIMPPGLAAPLLPAPDIPMDVVPPKPVHVKLPTPGRIPKIWKWNGPLHFAPHEDPICNVKIHHLTKDQALKFSIIFDAVEKIEKIEAGCFYDNADVRTNLGLFQIPPQLALMSPEEEKDKSHFLVLVQYMVKNQKVFMMPMKIDGIVVGQILFFPYFFRLHVIGTYGKDVPLEFNQPGNLVAALLPYTLSQEQLKNDLLFPTVEPAPLEPTQEIGRWTQTLRRKPKYQHGLRVLDFSHKLHKYLADRPHSTVHVWHEKDPRKDGHQAPTETSLLLSILEQTRARLVAPNADARFVFVHVGSLRTLHKLPSFAERRSSPFVQFYTYGSHQDVSQSIWGVREIYPWGGIVTFTPFAMHSDPIGIANLIRKINAHPRWTCYILPSALGLLAKLECGNEDPFKVFDSRKLMMDVILEAIAQGDVALLRAPPEKLTPTDSEDAQAEWIANYISFIPPKKQAALKAGITAFLAKHRLSRADNIPRAIAMDEEIRNDMAVMQRQPAFLKEYRRYVVVDSEMTVPKRPLFHQGLEWTSVAKFDFKDEFYPKQTVGSK</sequence>
<feature type="region of interest" description="Disordered" evidence="3">
    <location>
        <begin position="37"/>
        <end position="57"/>
    </location>
</feature>
<dbReference type="InterPro" id="IPR051219">
    <property type="entry name" value="Heterochromatin_chromo-domain"/>
</dbReference>
<keyword evidence="2" id="KW-0539">Nucleus</keyword>
<dbReference type="PANTHER" id="PTHR22812">
    <property type="entry name" value="CHROMOBOX PROTEIN"/>
    <property type="match status" value="1"/>
</dbReference>
<dbReference type="PROSITE" id="PS00598">
    <property type="entry name" value="CHROMO_1"/>
    <property type="match status" value="1"/>
</dbReference>
<dbReference type="SMART" id="SM00298">
    <property type="entry name" value="CHROMO"/>
    <property type="match status" value="1"/>
</dbReference>
<dbReference type="OrthoDB" id="433924at2759"/>
<evidence type="ECO:0000256" key="2">
    <source>
        <dbReference type="ARBA" id="ARBA00023242"/>
    </source>
</evidence>
<dbReference type="CDD" id="cd18968">
    <property type="entry name" value="chromodomain"/>
    <property type="match status" value="1"/>
</dbReference>
<dbReference type="Gene3D" id="2.40.50.40">
    <property type="match status" value="1"/>
</dbReference>
<gene>
    <name evidence="5" type="ORF">GALMADRAFT_233893</name>
</gene>
<dbReference type="EMBL" id="KL142367">
    <property type="protein sequence ID" value="KDR85205.1"/>
    <property type="molecule type" value="Genomic_DNA"/>
</dbReference>
<evidence type="ECO:0000313" key="5">
    <source>
        <dbReference type="EMBL" id="KDR85205.1"/>
    </source>
</evidence>
<name>A0A067TPQ9_GALM3</name>
<dbReference type="PROSITE" id="PS50013">
    <property type="entry name" value="CHROMO_2"/>
    <property type="match status" value="1"/>
</dbReference>
<dbReference type="STRING" id="685588.A0A067TPQ9"/>
<evidence type="ECO:0000256" key="1">
    <source>
        <dbReference type="ARBA" id="ARBA00004123"/>
    </source>
</evidence>